<reference evidence="3" key="1">
    <citation type="journal article" date="2013" name="G3 (Bethesda)">
        <title>Comparative genomics of a plant-pathogenic fungus, Pyrenophora tritici-repentis, reveals transduplication and the impact of repeat elements on pathogenicity and population divergence.</title>
        <authorList>
            <person name="Manning V.A."/>
            <person name="Pandelova I."/>
            <person name="Dhillon B."/>
            <person name="Wilhelm L.J."/>
            <person name="Goodwin S.B."/>
            <person name="Berlin A.M."/>
            <person name="Figueroa M."/>
            <person name="Freitag M."/>
            <person name="Hane J.K."/>
            <person name="Henrissat B."/>
            <person name="Holman W.H."/>
            <person name="Kodira C.D."/>
            <person name="Martin J."/>
            <person name="Oliver R.P."/>
            <person name="Robbertse B."/>
            <person name="Schackwitz W."/>
            <person name="Schwartz D.C."/>
            <person name="Spatafora J.W."/>
            <person name="Turgeon B.G."/>
            <person name="Yandava C."/>
            <person name="Young S."/>
            <person name="Zhou S."/>
            <person name="Zeng Q."/>
            <person name="Grigoriev I.V."/>
            <person name="Ma L.-J."/>
            <person name="Ciuffetti L.M."/>
        </authorList>
    </citation>
    <scope>NUCLEOTIDE SEQUENCE [LARGE SCALE GENOMIC DNA]</scope>
    <source>
        <strain evidence="3">Pt-1C-BFP</strain>
    </source>
</reference>
<evidence type="ECO:0000256" key="1">
    <source>
        <dbReference type="SAM" id="SignalP"/>
    </source>
</evidence>
<dbReference type="EMBL" id="DS231625">
    <property type="protein sequence ID" value="EDU42308.1"/>
    <property type="molecule type" value="Genomic_DNA"/>
</dbReference>
<dbReference type="OrthoDB" id="3792217at2759"/>
<dbReference type="InParanoid" id="B2WGZ8"/>
<evidence type="ECO:0000313" key="3">
    <source>
        <dbReference type="Proteomes" id="UP000001471"/>
    </source>
</evidence>
<feature type="signal peptide" evidence="1">
    <location>
        <begin position="1"/>
        <end position="21"/>
    </location>
</feature>
<feature type="chain" id="PRO_5002784950" evidence="1">
    <location>
        <begin position="22"/>
        <end position="292"/>
    </location>
</feature>
<gene>
    <name evidence="2" type="ORF">PTRG_09257</name>
</gene>
<proteinExistence type="predicted"/>
<name>B2WGZ8_PYRTR</name>
<evidence type="ECO:0000313" key="2">
    <source>
        <dbReference type="EMBL" id="EDU42308.1"/>
    </source>
</evidence>
<accession>B2WGZ8</accession>
<dbReference type="OMA" id="LLYHDFE"/>
<dbReference type="Proteomes" id="UP000001471">
    <property type="component" value="Unassembled WGS sequence"/>
</dbReference>
<keyword evidence="1" id="KW-0732">Signal</keyword>
<organism evidence="2 3">
    <name type="scientific">Pyrenophora tritici-repentis (strain Pt-1C-BFP)</name>
    <name type="common">Wheat tan spot fungus</name>
    <name type="synonym">Drechslera tritici-repentis</name>
    <dbReference type="NCBI Taxonomy" id="426418"/>
    <lineage>
        <taxon>Eukaryota</taxon>
        <taxon>Fungi</taxon>
        <taxon>Dikarya</taxon>
        <taxon>Ascomycota</taxon>
        <taxon>Pezizomycotina</taxon>
        <taxon>Dothideomycetes</taxon>
        <taxon>Pleosporomycetidae</taxon>
        <taxon>Pleosporales</taxon>
        <taxon>Pleosporineae</taxon>
        <taxon>Pleosporaceae</taxon>
        <taxon>Pyrenophora</taxon>
    </lineage>
</organism>
<sequence length="292" mass="32686">MRFIHLFISTAKAFLSLLARAEPEYLEYVRPKLLPHRLSFDRGSNFSTQAAQSHDLDGQADASMSVSNPFLLPSYISSASTSPSPSTSAPSVLAEQRLGYLHPNVQDHKASIIKLGDNFLREDVVTFLRSFCRRWSQTDLGYRPGPNSFAGDDSIMQSMFRHYYHAEAFGRRSDIDRVKYRFSRILLYHDFEELCINIQNNLERYRPLSRGQDAATIATDKFIDGLALVIGAPASIVAILPIRLSKRLLLVAIPALSCECRRMFSELGDLLEPTAADLTSVTSCYTVLTAVV</sequence>
<dbReference type="AlphaFoldDB" id="B2WGZ8"/>
<dbReference type="HOGENOM" id="CLU_088619_0_0_1"/>
<protein>
    <submittedName>
        <fullName evidence="2">Uncharacterized protein</fullName>
    </submittedName>
</protein>